<dbReference type="RefSeq" id="WP_223163056.1">
    <property type="nucleotide sequence ID" value="NZ_FOMS01000006.1"/>
</dbReference>
<dbReference type="PANTHER" id="PTHR33055">
    <property type="entry name" value="TRANSPOSASE FOR INSERTION SEQUENCE ELEMENT IS1111A"/>
    <property type="match status" value="1"/>
</dbReference>
<organism evidence="2 3">
    <name type="scientific">Roseivivax sediminis</name>
    <dbReference type="NCBI Taxonomy" id="936889"/>
    <lineage>
        <taxon>Bacteria</taxon>
        <taxon>Pseudomonadati</taxon>
        <taxon>Pseudomonadota</taxon>
        <taxon>Alphaproteobacteria</taxon>
        <taxon>Rhodobacterales</taxon>
        <taxon>Roseobacteraceae</taxon>
        <taxon>Roseivivax</taxon>
    </lineage>
</organism>
<dbReference type="Pfam" id="PF02371">
    <property type="entry name" value="Transposase_20"/>
    <property type="match status" value="1"/>
</dbReference>
<protein>
    <submittedName>
        <fullName evidence="2">Transposase IS116/IS110/IS902 family protein</fullName>
    </submittedName>
</protein>
<proteinExistence type="predicted"/>
<sequence>MLIARIRLVNRQLKQAHHQLDALTARLIPTEEAEPGQTKQHDVEILASLPGVGRIVLARLLAEAFDALQRRDYAALRSLTGVAPVTKRSGKSCIVVRRQACHDRLANAMYHWARVAIQHDLSSRLKYAALRSRGHSHGRALRSVADRLLNVACAMLKARATFNPSLATQKTSC</sequence>
<dbReference type="GO" id="GO:0003677">
    <property type="term" value="F:DNA binding"/>
    <property type="evidence" value="ECO:0007669"/>
    <property type="project" value="InterPro"/>
</dbReference>
<dbReference type="AlphaFoldDB" id="A0A1I1XZ81"/>
<evidence type="ECO:0000259" key="1">
    <source>
        <dbReference type="Pfam" id="PF02371"/>
    </source>
</evidence>
<dbReference type="PANTHER" id="PTHR33055:SF3">
    <property type="entry name" value="PUTATIVE TRANSPOSASE FOR IS117-RELATED"/>
    <property type="match status" value="1"/>
</dbReference>
<name>A0A1I1XZ81_9RHOB</name>
<dbReference type="InterPro" id="IPR003346">
    <property type="entry name" value="Transposase_20"/>
</dbReference>
<dbReference type="InterPro" id="IPR047650">
    <property type="entry name" value="Transpos_IS110"/>
</dbReference>
<reference evidence="2 3" key="1">
    <citation type="submission" date="2016-10" db="EMBL/GenBank/DDBJ databases">
        <authorList>
            <person name="Varghese N."/>
            <person name="Submissions S."/>
        </authorList>
    </citation>
    <scope>NUCLEOTIDE SEQUENCE [LARGE SCALE GENOMIC DNA]</scope>
    <source>
        <strain evidence="3">YIM D21,KCTC 23444,ACCC 10710</strain>
    </source>
</reference>
<evidence type="ECO:0000313" key="3">
    <source>
        <dbReference type="Proteomes" id="UP000325289"/>
    </source>
</evidence>
<gene>
    <name evidence="2" type="ORF">SAMN04515678_106210</name>
</gene>
<dbReference type="Proteomes" id="UP000325289">
    <property type="component" value="Unassembled WGS sequence"/>
</dbReference>
<dbReference type="GO" id="GO:0004803">
    <property type="term" value="F:transposase activity"/>
    <property type="evidence" value="ECO:0007669"/>
    <property type="project" value="InterPro"/>
</dbReference>
<dbReference type="GO" id="GO:0006313">
    <property type="term" value="P:DNA transposition"/>
    <property type="evidence" value="ECO:0007669"/>
    <property type="project" value="InterPro"/>
</dbReference>
<keyword evidence="3" id="KW-1185">Reference proteome</keyword>
<evidence type="ECO:0000313" key="2">
    <source>
        <dbReference type="EMBL" id="SFE12472.1"/>
    </source>
</evidence>
<accession>A0A1I1XZ81</accession>
<dbReference type="EMBL" id="FOMS01000006">
    <property type="protein sequence ID" value="SFE12472.1"/>
    <property type="molecule type" value="Genomic_DNA"/>
</dbReference>
<feature type="domain" description="Transposase IS116/IS110/IS902 C-terminal" evidence="1">
    <location>
        <begin position="44"/>
        <end position="127"/>
    </location>
</feature>